<dbReference type="InterPro" id="IPR048518">
    <property type="entry name" value="IBP_b_roll"/>
</dbReference>
<dbReference type="SUPFAM" id="SSF54523">
    <property type="entry name" value="Pili subunits"/>
    <property type="match status" value="1"/>
</dbReference>
<dbReference type="InterPro" id="IPR011049">
    <property type="entry name" value="Serralysin-like_metalloprot_C"/>
</dbReference>
<name>A0ABY1VVE8_HAEAE</name>
<sequence>MKDISTSEGTSNNNIIIGNLNTNTINSVKGTDNPKLSHATNNLIVGDHNTLTGNSTVVVGLGNNATGVSYGGGNGNLQVYGLSNTVKGASSQVFGQENKVYGVYHTVSGYDNKVGKSSDDIGDNRYNVVSGYKNKVEGEHNIVFGEENEAKTSDNDKPKVNYTVALGYRAKTLGNDSVAIGKQAEANIGSTAIGKEANATGNYSTALGKESKALESYTVAIGNGAKALTSSAVALGNGAKVEHSGSVALGSDAQTTRSNEISVGKVGTERYIANVKTAEKDTDAVNKKQMDDGDKSTLASAKLFTAGKIVSEALKREAGDAKTLADANRYTDLKLGTLQTQVNNFQSDFNELNGKLGKLDSKLERGLAAANALSGLVLPQVVGKASFSAAVGGYGSRNAVAIGVGYTPKANITLKSGIAVNAGKNSKISYQMGAGWVW</sequence>
<evidence type="ECO:0000256" key="3">
    <source>
        <dbReference type="ARBA" id="ARBA00022448"/>
    </source>
</evidence>
<dbReference type="Gene3D" id="1.20.5.2280">
    <property type="match status" value="1"/>
</dbReference>
<accession>A0ABY1VVE8</accession>
<dbReference type="RefSeq" id="WP_223395539.1">
    <property type="nucleotide sequence ID" value="NZ_CP082857.1"/>
</dbReference>
<evidence type="ECO:0000256" key="5">
    <source>
        <dbReference type="ARBA" id="ARBA00022692"/>
    </source>
</evidence>
<feature type="domain" description="Trimeric autotransporter adhesin YadA-like C-terminal membrane anchor" evidence="10">
    <location>
        <begin position="382"/>
        <end position="438"/>
    </location>
</feature>
<keyword evidence="4" id="KW-1134">Transmembrane beta strand</keyword>
<evidence type="ECO:0000256" key="7">
    <source>
        <dbReference type="ARBA" id="ARBA00022927"/>
    </source>
</evidence>
<dbReference type="SUPFAM" id="SSF101967">
    <property type="entry name" value="Adhesin YadA, collagen-binding domain"/>
    <property type="match status" value="2"/>
</dbReference>
<evidence type="ECO:0000256" key="1">
    <source>
        <dbReference type="ARBA" id="ARBA00004241"/>
    </source>
</evidence>
<protein>
    <submittedName>
        <fullName evidence="12">Trimeric autotransporter adhesin</fullName>
    </submittedName>
</protein>
<gene>
    <name evidence="12" type="primary">caaA3_2</name>
    <name evidence="12" type="ORF">NCTC8502_01575</name>
</gene>
<evidence type="ECO:0000256" key="6">
    <source>
        <dbReference type="ARBA" id="ARBA00022729"/>
    </source>
</evidence>
<evidence type="ECO:0000256" key="4">
    <source>
        <dbReference type="ARBA" id="ARBA00022452"/>
    </source>
</evidence>
<reference evidence="12 13" key="1">
    <citation type="submission" date="2018-06" db="EMBL/GenBank/DDBJ databases">
        <authorList>
            <consortium name="Pathogen Informatics"/>
            <person name="Doyle S."/>
        </authorList>
    </citation>
    <scope>NUCLEOTIDE SEQUENCE [LARGE SCALE GENOMIC DNA]</scope>
    <source>
        <strain evidence="12 13">NCTC8502</strain>
    </source>
</reference>
<keyword evidence="5" id="KW-0812">Transmembrane</keyword>
<dbReference type="Pfam" id="PF21300">
    <property type="entry name" value="LbR_Ice_bind"/>
    <property type="match status" value="1"/>
</dbReference>
<evidence type="ECO:0000259" key="10">
    <source>
        <dbReference type="Pfam" id="PF03895"/>
    </source>
</evidence>
<keyword evidence="9" id="KW-0998">Cell outer membrane</keyword>
<evidence type="ECO:0000313" key="13">
    <source>
        <dbReference type="Proteomes" id="UP000249400"/>
    </source>
</evidence>
<dbReference type="Gene3D" id="3.30.1300.30">
    <property type="entry name" value="GSPII I/J protein-like"/>
    <property type="match status" value="1"/>
</dbReference>
<evidence type="ECO:0000256" key="8">
    <source>
        <dbReference type="ARBA" id="ARBA00023136"/>
    </source>
</evidence>
<evidence type="ECO:0000256" key="2">
    <source>
        <dbReference type="ARBA" id="ARBA00004442"/>
    </source>
</evidence>
<dbReference type="CDD" id="cd12820">
    <property type="entry name" value="LbR_YadA-like"/>
    <property type="match status" value="1"/>
</dbReference>
<keyword evidence="13" id="KW-1185">Reference proteome</keyword>
<dbReference type="EMBL" id="LS483429">
    <property type="protein sequence ID" value="SQH37869.1"/>
    <property type="molecule type" value="Genomic_DNA"/>
</dbReference>
<dbReference type="Proteomes" id="UP000249400">
    <property type="component" value="Chromosome 1"/>
</dbReference>
<organism evidence="12 13">
    <name type="scientific">Haemophilus aegyptius</name>
    <dbReference type="NCBI Taxonomy" id="197575"/>
    <lineage>
        <taxon>Bacteria</taxon>
        <taxon>Pseudomonadati</taxon>
        <taxon>Pseudomonadota</taxon>
        <taxon>Gammaproteobacteria</taxon>
        <taxon>Pasteurellales</taxon>
        <taxon>Pasteurellaceae</taxon>
        <taxon>Haemophilus</taxon>
    </lineage>
</organism>
<feature type="domain" description="Trimeric autotransporter adhesin YadA-like head" evidence="11">
    <location>
        <begin position="162"/>
        <end position="184"/>
    </location>
</feature>
<keyword evidence="7" id="KW-0653">Protein transport</keyword>
<evidence type="ECO:0000313" key="12">
    <source>
        <dbReference type="EMBL" id="SQH37869.1"/>
    </source>
</evidence>
<dbReference type="Gene3D" id="2.150.10.10">
    <property type="entry name" value="Serralysin-like metalloprotease, C-terminal"/>
    <property type="match status" value="2"/>
</dbReference>
<keyword evidence="6" id="KW-0732">Signal</keyword>
<dbReference type="Pfam" id="PF03895">
    <property type="entry name" value="YadA_anchor"/>
    <property type="match status" value="1"/>
</dbReference>
<dbReference type="InterPro" id="IPR045584">
    <property type="entry name" value="Pilin-like"/>
</dbReference>
<keyword evidence="8" id="KW-0472">Membrane</keyword>
<dbReference type="InterPro" id="IPR008640">
    <property type="entry name" value="Adhesin_Head_dom"/>
</dbReference>
<proteinExistence type="predicted"/>
<evidence type="ECO:0000259" key="11">
    <source>
        <dbReference type="Pfam" id="PF05658"/>
    </source>
</evidence>
<evidence type="ECO:0000256" key="9">
    <source>
        <dbReference type="ARBA" id="ARBA00023237"/>
    </source>
</evidence>
<keyword evidence="3" id="KW-0813">Transport</keyword>
<feature type="domain" description="Trimeric autotransporter adhesin YadA-like head" evidence="11">
    <location>
        <begin position="188"/>
        <end position="211"/>
    </location>
</feature>
<dbReference type="Pfam" id="PF05658">
    <property type="entry name" value="YadA_head"/>
    <property type="match status" value="3"/>
</dbReference>
<feature type="domain" description="Trimeric autotransporter adhesin YadA-like head" evidence="11">
    <location>
        <begin position="231"/>
        <end position="253"/>
    </location>
</feature>
<comment type="subcellular location">
    <subcellularLocation>
        <location evidence="2">Cell outer membrane</location>
    </subcellularLocation>
    <subcellularLocation>
        <location evidence="1">Cell surface</location>
    </subcellularLocation>
</comment>
<dbReference type="InterPro" id="IPR005594">
    <property type="entry name" value="YadA_C"/>
</dbReference>